<feature type="compositionally biased region" description="Basic and acidic residues" evidence="1">
    <location>
        <begin position="1"/>
        <end position="10"/>
    </location>
</feature>
<name>A0ABZ0IGY2_9GAMM</name>
<sequence length="123" mass="14081">MSQSCEHDTRTPSPPFGYSRECTLDSDQQLVAVAKFHAHQIRPNRIAYRLGVDIAVVEALIAGELEPERFTAAVASNRKQRYRDRMRDSTERRGTGRYELQQQIEKDFKHELAISAPSVPPRQ</sequence>
<keyword evidence="3" id="KW-1185">Reference proteome</keyword>
<feature type="region of interest" description="Disordered" evidence="1">
    <location>
        <begin position="78"/>
        <end position="99"/>
    </location>
</feature>
<evidence type="ECO:0000256" key="1">
    <source>
        <dbReference type="SAM" id="MobiDB-lite"/>
    </source>
</evidence>
<organism evidence="2 3">
    <name type="scientific">Congregibacter brevis</name>
    <dbReference type="NCBI Taxonomy" id="3081201"/>
    <lineage>
        <taxon>Bacteria</taxon>
        <taxon>Pseudomonadati</taxon>
        <taxon>Pseudomonadota</taxon>
        <taxon>Gammaproteobacteria</taxon>
        <taxon>Cellvibrionales</taxon>
        <taxon>Halieaceae</taxon>
        <taxon>Congregibacter</taxon>
    </lineage>
</organism>
<dbReference type="Proteomes" id="UP001626549">
    <property type="component" value="Chromosome"/>
</dbReference>
<evidence type="ECO:0000313" key="2">
    <source>
        <dbReference type="EMBL" id="WOJ97575.1"/>
    </source>
</evidence>
<protein>
    <submittedName>
        <fullName evidence="2">Uncharacterized protein</fullName>
    </submittedName>
</protein>
<proteinExistence type="predicted"/>
<gene>
    <name evidence="2" type="ORF">R0137_03145</name>
</gene>
<dbReference type="RefSeq" id="WP_407328468.1">
    <property type="nucleotide sequence ID" value="NZ_CP136865.1"/>
</dbReference>
<feature type="compositionally biased region" description="Basic and acidic residues" evidence="1">
    <location>
        <begin position="83"/>
        <end position="96"/>
    </location>
</feature>
<reference evidence="2 3" key="1">
    <citation type="submission" date="2023-10" db="EMBL/GenBank/DDBJ databases">
        <title>Two novel species belonging to the OM43/NOR5 clade.</title>
        <authorList>
            <person name="Park M."/>
        </authorList>
    </citation>
    <scope>NUCLEOTIDE SEQUENCE [LARGE SCALE GENOMIC DNA]</scope>
    <source>
        <strain evidence="2 3">IMCC45268</strain>
    </source>
</reference>
<dbReference type="EMBL" id="CP136865">
    <property type="protein sequence ID" value="WOJ97575.1"/>
    <property type="molecule type" value="Genomic_DNA"/>
</dbReference>
<feature type="region of interest" description="Disordered" evidence="1">
    <location>
        <begin position="1"/>
        <end position="20"/>
    </location>
</feature>
<evidence type="ECO:0000313" key="3">
    <source>
        <dbReference type="Proteomes" id="UP001626549"/>
    </source>
</evidence>
<accession>A0ABZ0IGY2</accession>